<comment type="similarity">
    <text evidence="1">Belongs to the peptidase C40 family.</text>
</comment>
<dbReference type="EMBL" id="CP127294">
    <property type="protein sequence ID" value="WIX81376.1"/>
    <property type="molecule type" value="Genomic_DNA"/>
</dbReference>
<dbReference type="InterPro" id="IPR038765">
    <property type="entry name" value="Papain-like_cys_pep_sf"/>
</dbReference>
<feature type="domain" description="NlpC/P60" evidence="6">
    <location>
        <begin position="61"/>
        <end position="175"/>
    </location>
</feature>
<dbReference type="GO" id="GO:0006508">
    <property type="term" value="P:proteolysis"/>
    <property type="evidence" value="ECO:0007669"/>
    <property type="project" value="UniProtKB-KW"/>
</dbReference>
<dbReference type="InterPro" id="IPR000064">
    <property type="entry name" value="NLP_P60_dom"/>
</dbReference>
<feature type="chain" id="PRO_5040964591" evidence="5">
    <location>
        <begin position="39"/>
        <end position="175"/>
    </location>
</feature>
<keyword evidence="2" id="KW-0645">Protease</keyword>
<name>A0A9Y2ILC8_9PSEU</name>
<dbReference type="Gene3D" id="3.90.1720.10">
    <property type="entry name" value="endopeptidase domain like (from Nostoc punctiforme)"/>
    <property type="match status" value="1"/>
</dbReference>
<gene>
    <name evidence="7" type="ORF">QRX50_11745</name>
</gene>
<keyword evidence="4" id="KW-0788">Thiol protease</keyword>
<keyword evidence="5" id="KW-0732">Signal</keyword>
<reference evidence="7 8" key="1">
    <citation type="submission" date="2023-06" db="EMBL/GenBank/DDBJ databases">
        <authorList>
            <person name="Oyuntsetseg B."/>
            <person name="Kim S.B."/>
        </authorList>
    </citation>
    <scope>NUCLEOTIDE SEQUENCE [LARGE SCALE GENOMIC DNA]</scope>
    <source>
        <strain evidence="7 8">2-15</strain>
    </source>
</reference>
<dbReference type="InterPro" id="IPR006311">
    <property type="entry name" value="TAT_signal"/>
</dbReference>
<keyword evidence="8" id="KW-1185">Reference proteome</keyword>
<dbReference type="GO" id="GO:0008234">
    <property type="term" value="F:cysteine-type peptidase activity"/>
    <property type="evidence" value="ECO:0007669"/>
    <property type="project" value="UniProtKB-KW"/>
</dbReference>
<dbReference type="PROSITE" id="PS51318">
    <property type="entry name" value="TAT"/>
    <property type="match status" value="1"/>
</dbReference>
<dbReference type="KEGG" id="acab:QRX50_11745"/>
<sequence length="175" mass="17781">MALHRFEARSEAAPSRKRRFVRAALTATALAAAMSATAGPVLASTASAATAAPAASASASARVGATALSRALTQQGKPYVWGAAGPNAYDCSGLVVWAFKQAGVALPHSSRLQSTAGVAVSKAALQPGDLVFFYTPVSHVGIYAGGGMVLHASRPGVPVKLSPLSSMPFHNARRI</sequence>
<evidence type="ECO:0000256" key="5">
    <source>
        <dbReference type="SAM" id="SignalP"/>
    </source>
</evidence>
<dbReference type="RefSeq" id="WP_285971973.1">
    <property type="nucleotide sequence ID" value="NZ_CP127294.1"/>
</dbReference>
<proteinExistence type="inferred from homology"/>
<evidence type="ECO:0000259" key="6">
    <source>
        <dbReference type="PROSITE" id="PS51935"/>
    </source>
</evidence>
<evidence type="ECO:0000256" key="2">
    <source>
        <dbReference type="ARBA" id="ARBA00022670"/>
    </source>
</evidence>
<protein>
    <submittedName>
        <fullName evidence="7">NlpC/P60 family protein</fullName>
    </submittedName>
</protein>
<dbReference type="Proteomes" id="UP001236014">
    <property type="component" value="Chromosome"/>
</dbReference>
<dbReference type="PANTHER" id="PTHR47359">
    <property type="entry name" value="PEPTIDOGLYCAN DL-ENDOPEPTIDASE CWLO"/>
    <property type="match status" value="1"/>
</dbReference>
<evidence type="ECO:0000256" key="1">
    <source>
        <dbReference type="ARBA" id="ARBA00007074"/>
    </source>
</evidence>
<dbReference type="PANTHER" id="PTHR47359:SF3">
    <property type="entry name" value="NLP_P60 DOMAIN-CONTAINING PROTEIN-RELATED"/>
    <property type="match status" value="1"/>
</dbReference>
<evidence type="ECO:0000313" key="7">
    <source>
        <dbReference type="EMBL" id="WIX81376.1"/>
    </source>
</evidence>
<dbReference type="AlphaFoldDB" id="A0A9Y2ILC8"/>
<accession>A0A9Y2ILC8</accession>
<evidence type="ECO:0000256" key="4">
    <source>
        <dbReference type="ARBA" id="ARBA00022807"/>
    </source>
</evidence>
<dbReference type="Pfam" id="PF00877">
    <property type="entry name" value="NLPC_P60"/>
    <property type="match status" value="1"/>
</dbReference>
<dbReference type="PROSITE" id="PS51935">
    <property type="entry name" value="NLPC_P60"/>
    <property type="match status" value="1"/>
</dbReference>
<evidence type="ECO:0000256" key="3">
    <source>
        <dbReference type="ARBA" id="ARBA00022801"/>
    </source>
</evidence>
<evidence type="ECO:0000313" key="8">
    <source>
        <dbReference type="Proteomes" id="UP001236014"/>
    </source>
</evidence>
<dbReference type="SUPFAM" id="SSF54001">
    <property type="entry name" value="Cysteine proteinases"/>
    <property type="match status" value="1"/>
</dbReference>
<dbReference type="InterPro" id="IPR051794">
    <property type="entry name" value="PG_Endopeptidase_C40"/>
</dbReference>
<organism evidence="7 8">
    <name type="scientific">Amycolatopsis carbonis</name>
    <dbReference type="NCBI Taxonomy" id="715471"/>
    <lineage>
        <taxon>Bacteria</taxon>
        <taxon>Bacillati</taxon>
        <taxon>Actinomycetota</taxon>
        <taxon>Actinomycetes</taxon>
        <taxon>Pseudonocardiales</taxon>
        <taxon>Pseudonocardiaceae</taxon>
        <taxon>Amycolatopsis</taxon>
    </lineage>
</organism>
<feature type="signal peptide" evidence="5">
    <location>
        <begin position="1"/>
        <end position="38"/>
    </location>
</feature>
<keyword evidence="3" id="KW-0378">Hydrolase</keyword>